<dbReference type="FunCoup" id="A0A482X5A1">
    <property type="interactions" value="83"/>
</dbReference>
<evidence type="ECO:0000313" key="6">
    <source>
        <dbReference type="EMBL" id="RZF40957.1"/>
    </source>
</evidence>
<dbReference type="OrthoDB" id="5406014at2759"/>
<feature type="compositionally biased region" description="Basic and acidic residues" evidence="5">
    <location>
        <begin position="38"/>
        <end position="47"/>
    </location>
</feature>
<dbReference type="SMR" id="A0A482X5A1"/>
<dbReference type="GO" id="GO:0005856">
    <property type="term" value="C:cytoskeleton"/>
    <property type="evidence" value="ECO:0007669"/>
    <property type="project" value="TreeGrafter"/>
</dbReference>
<dbReference type="AlphaFoldDB" id="A0A482X5A1"/>
<feature type="repeat" description="ANK" evidence="4">
    <location>
        <begin position="804"/>
        <end position="836"/>
    </location>
</feature>
<dbReference type="EMBL" id="QKKF02017416">
    <property type="protein sequence ID" value="RZF40957.1"/>
    <property type="molecule type" value="Genomic_DNA"/>
</dbReference>
<proteinExistence type="predicted"/>
<gene>
    <name evidence="6" type="ORF">LSTR_LSTR013212</name>
</gene>
<feature type="region of interest" description="Disordered" evidence="5">
    <location>
        <begin position="903"/>
        <end position="942"/>
    </location>
</feature>
<name>A0A482X5A1_LAOST</name>
<keyword evidence="7" id="KW-1185">Reference proteome</keyword>
<feature type="compositionally biased region" description="Basic residues" evidence="5">
    <location>
        <begin position="48"/>
        <end position="61"/>
    </location>
</feature>
<dbReference type="PANTHER" id="PTHR24168:SF21">
    <property type="entry name" value="KANK, ISOFORM D"/>
    <property type="match status" value="1"/>
</dbReference>
<evidence type="ECO:0000256" key="5">
    <source>
        <dbReference type="SAM" id="MobiDB-lite"/>
    </source>
</evidence>
<dbReference type="SMART" id="SM00248">
    <property type="entry name" value="ANK"/>
    <property type="match status" value="5"/>
</dbReference>
<dbReference type="Pfam" id="PF13637">
    <property type="entry name" value="Ank_4"/>
    <property type="match status" value="1"/>
</dbReference>
<feature type="region of interest" description="Disordered" evidence="5">
    <location>
        <begin position="596"/>
        <end position="655"/>
    </location>
</feature>
<dbReference type="InParanoid" id="A0A482X5A1"/>
<organism evidence="6 7">
    <name type="scientific">Laodelphax striatellus</name>
    <name type="common">Small brown planthopper</name>
    <name type="synonym">Delphax striatella</name>
    <dbReference type="NCBI Taxonomy" id="195883"/>
    <lineage>
        <taxon>Eukaryota</taxon>
        <taxon>Metazoa</taxon>
        <taxon>Ecdysozoa</taxon>
        <taxon>Arthropoda</taxon>
        <taxon>Hexapoda</taxon>
        <taxon>Insecta</taxon>
        <taxon>Pterygota</taxon>
        <taxon>Neoptera</taxon>
        <taxon>Paraneoptera</taxon>
        <taxon>Hemiptera</taxon>
        <taxon>Auchenorrhyncha</taxon>
        <taxon>Fulgoroidea</taxon>
        <taxon>Delphacidae</taxon>
        <taxon>Criomorphinae</taxon>
        <taxon>Laodelphax</taxon>
    </lineage>
</organism>
<feature type="region of interest" description="Disordered" evidence="5">
    <location>
        <begin position="524"/>
        <end position="548"/>
    </location>
</feature>
<evidence type="ECO:0000313" key="7">
    <source>
        <dbReference type="Proteomes" id="UP000291343"/>
    </source>
</evidence>
<dbReference type="STRING" id="195883.A0A482X5A1"/>
<keyword evidence="2 4" id="KW-0040">ANK repeat</keyword>
<feature type="compositionally biased region" description="Low complexity" evidence="5">
    <location>
        <begin position="916"/>
        <end position="925"/>
    </location>
</feature>
<protein>
    <submittedName>
        <fullName evidence="6">Uncharacterized protein</fullName>
    </submittedName>
</protein>
<dbReference type="Gene3D" id="1.25.40.20">
    <property type="entry name" value="Ankyrin repeat-containing domain"/>
    <property type="match status" value="1"/>
</dbReference>
<dbReference type="InterPro" id="IPR047184">
    <property type="entry name" value="KANK1-4"/>
</dbReference>
<dbReference type="InterPro" id="IPR002110">
    <property type="entry name" value="Ankyrin_rpt"/>
</dbReference>
<dbReference type="Pfam" id="PF12796">
    <property type="entry name" value="Ank_2"/>
    <property type="match status" value="1"/>
</dbReference>
<dbReference type="Proteomes" id="UP000291343">
    <property type="component" value="Unassembled WGS sequence"/>
</dbReference>
<evidence type="ECO:0000256" key="3">
    <source>
        <dbReference type="ARBA" id="ARBA00023054"/>
    </source>
</evidence>
<dbReference type="PROSITE" id="PS50297">
    <property type="entry name" value="ANK_REP_REGION"/>
    <property type="match status" value="2"/>
</dbReference>
<dbReference type="PROSITE" id="PS50088">
    <property type="entry name" value="ANK_REPEAT"/>
    <property type="match status" value="2"/>
</dbReference>
<evidence type="ECO:0000256" key="2">
    <source>
        <dbReference type="ARBA" id="ARBA00023043"/>
    </source>
</evidence>
<dbReference type="PRINTS" id="PR01415">
    <property type="entry name" value="ANKYRIN"/>
</dbReference>
<keyword evidence="1" id="KW-0677">Repeat</keyword>
<dbReference type="PANTHER" id="PTHR24168">
    <property type="entry name" value="KN MOTIF AND ANKYRIN REPEAT DOMAIN-CONTAINING"/>
    <property type="match status" value="1"/>
</dbReference>
<sequence>MMGGGKYQLSCSCCPYGYHIDLDFVRFCEALSLNSGRRNEDADDISKQRRNQRRQRRERRLQRQSMEVLLGIAPLQVEKTEPITEEPLSRTIASIQVGDALQKAVVDFEETLERSSRPSAFTSYPYSPILPSDLELIEEHNDGTAGFLAACEMLQQQDDVASATAGAQALQNIREQMAVSLAKMKDLEEQVKLIPVLQVQLSVLKEEKRQMLLHLKNEESTKLKEKNIKPDGLIVRDVGVMCGAVMRDIGISHSLPKLRSFGTQMSTVFLPNGVHYSEQSEIKKQETKENTTSTELRMNQVYSENELDQNIAKAIKLYEETFRHHLTPKKKDTVNLKSTGSQANLNNEPVLKIIEKKDSGTQVSPSKGCKEVGLLAKPRTNDVGICSVVKVRHFGCSDNRIDQAVCEKCSIKRHSIGVGTSPYDFIPLSLNSLNMTRSKSFDMTGKSTAILKKKISTRSIACGTHNPVTSNRSTDTSEYYKQHIKDIGVNTVKRKLVDAAVGNSSYLSDNKISACEDCSADVKHSPHTVPSQIKPEQTTSPSASRIPRPTTLAISNNLSSTMSDKRKFMRQQTYSKDTDRCTVLINDLPVSPKTTKANVDRVKSGNLESSVRISTDSNSDDGSEDENRPDVHNPAASDTALFQPIQNNTRQKAEPSREMKAALKVLNDSLQKSPMSSLPHSLKNANNIVQKEWFRISSVADANPLDVEDFLDCFEEISNQLLEYIVNMTDISGNTALHYALSHGNFDVVSILLDSKVCNINQANAAGYTCVMLVTLADVRSDTHREVVRRLFQLADVNLKAKQHGQTALMLAVSHGRMETVQLLLQCGADVNIQDDDGSTALMCAAEHGHIDMIKLLTAQPDCDLTITDSDGSTALNIAMEAGNLDIGVLLYAQEHFSRGSWPYATTRQKRAKSVTPTPTTTPTPLSHHGKNTPTRHQDHSF</sequence>
<dbReference type="SUPFAM" id="SSF48403">
    <property type="entry name" value="Ankyrin repeat"/>
    <property type="match status" value="1"/>
</dbReference>
<evidence type="ECO:0000256" key="1">
    <source>
        <dbReference type="ARBA" id="ARBA00022737"/>
    </source>
</evidence>
<dbReference type="FunFam" id="1.25.40.20:FF:000243">
    <property type="entry name" value="Uncharacterized protein, isoform D"/>
    <property type="match status" value="1"/>
</dbReference>
<dbReference type="InterPro" id="IPR036770">
    <property type="entry name" value="Ankyrin_rpt-contain_sf"/>
</dbReference>
<feature type="region of interest" description="Disordered" evidence="5">
    <location>
        <begin position="38"/>
        <end position="61"/>
    </location>
</feature>
<comment type="caution">
    <text evidence="6">The sequence shown here is derived from an EMBL/GenBank/DDBJ whole genome shotgun (WGS) entry which is preliminary data.</text>
</comment>
<keyword evidence="3" id="KW-0175">Coiled coil</keyword>
<accession>A0A482X5A1</accession>
<dbReference type="InterPro" id="IPR021939">
    <property type="entry name" value="KN_motif"/>
</dbReference>
<reference evidence="6 7" key="1">
    <citation type="journal article" date="2017" name="Gigascience">
        <title>Genome sequence of the small brown planthopper, Laodelphax striatellus.</title>
        <authorList>
            <person name="Zhu J."/>
            <person name="Jiang F."/>
            <person name="Wang X."/>
            <person name="Yang P."/>
            <person name="Bao Y."/>
            <person name="Zhao W."/>
            <person name="Wang W."/>
            <person name="Lu H."/>
            <person name="Wang Q."/>
            <person name="Cui N."/>
            <person name="Li J."/>
            <person name="Chen X."/>
            <person name="Luo L."/>
            <person name="Yu J."/>
            <person name="Kang L."/>
            <person name="Cui F."/>
        </authorList>
    </citation>
    <scope>NUCLEOTIDE SEQUENCE [LARGE SCALE GENOMIC DNA]</scope>
    <source>
        <strain evidence="6">Lst14</strain>
    </source>
</reference>
<feature type="repeat" description="ANK" evidence="4">
    <location>
        <begin position="732"/>
        <end position="754"/>
    </location>
</feature>
<feature type="compositionally biased region" description="Polar residues" evidence="5">
    <location>
        <begin position="528"/>
        <end position="543"/>
    </location>
</feature>
<dbReference type="GO" id="GO:0005737">
    <property type="term" value="C:cytoplasm"/>
    <property type="evidence" value="ECO:0007669"/>
    <property type="project" value="TreeGrafter"/>
</dbReference>
<dbReference type="Pfam" id="PF12075">
    <property type="entry name" value="KN_motif"/>
    <property type="match status" value="1"/>
</dbReference>
<dbReference type="GO" id="GO:0030837">
    <property type="term" value="P:negative regulation of actin filament polymerization"/>
    <property type="evidence" value="ECO:0007669"/>
    <property type="project" value="InterPro"/>
</dbReference>
<evidence type="ECO:0000256" key="4">
    <source>
        <dbReference type="PROSITE-ProRule" id="PRU00023"/>
    </source>
</evidence>